<sequence length="173" mass="18444">MGMGKPVNMALRALQFFWALLVIALIGDMISDATSGNPSIVNYAMFCAVFAMLSLLYLIPATIKESLTIHPFLPLALDILNTLFWFCGAVAMAAKLGVHSCSNNHYLKRNGITNGAENRSQRCHEAQATCAFLWFGFATFAASTVLSGLGSRGGANLGSSGIRRGPAPSMSHV</sequence>
<proteinExistence type="predicted"/>
<dbReference type="EMBL" id="JAUTXU010000350">
    <property type="protein sequence ID" value="KAK3684370.1"/>
    <property type="molecule type" value="Genomic_DNA"/>
</dbReference>
<organism evidence="1 2">
    <name type="scientific">Vermiconidia calcicola</name>
    <dbReference type="NCBI Taxonomy" id="1690605"/>
    <lineage>
        <taxon>Eukaryota</taxon>
        <taxon>Fungi</taxon>
        <taxon>Dikarya</taxon>
        <taxon>Ascomycota</taxon>
        <taxon>Pezizomycotina</taxon>
        <taxon>Dothideomycetes</taxon>
        <taxon>Dothideomycetidae</taxon>
        <taxon>Mycosphaerellales</taxon>
        <taxon>Extremaceae</taxon>
        <taxon>Vermiconidia</taxon>
    </lineage>
</organism>
<evidence type="ECO:0000313" key="1">
    <source>
        <dbReference type="EMBL" id="KAK3684370.1"/>
    </source>
</evidence>
<accession>A0ACC3MCU3</accession>
<keyword evidence="2" id="KW-1185">Reference proteome</keyword>
<comment type="caution">
    <text evidence="1">The sequence shown here is derived from an EMBL/GenBank/DDBJ whole genome shotgun (WGS) entry which is preliminary data.</text>
</comment>
<name>A0ACC3MCU3_9PEZI</name>
<gene>
    <name evidence="1" type="ORF">LTR37_020346</name>
</gene>
<evidence type="ECO:0000313" key="2">
    <source>
        <dbReference type="Proteomes" id="UP001281147"/>
    </source>
</evidence>
<reference evidence="1" key="1">
    <citation type="submission" date="2023-07" db="EMBL/GenBank/DDBJ databases">
        <title>Black Yeasts Isolated from many extreme environments.</title>
        <authorList>
            <person name="Coleine C."/>
            <person name="Stajich J.E."/>
            <person name="Selbmann L."/>
        </authorList>
    </citation>
    <scope>NUCLEOTIDE SEQUENCE</scope>
    <source>
        <strain evidence="1">CCFEE 5714</strain>
    </source>
</reference>
<dbReference type="Proteomes" id="UP001281147">
    <property type="component" value="Unassembled WGS sequence"/>
</dbReference>
<protein>
    <submittedName>
        <fullName evidence="1">Uncharacterized protein</fullName>
    </submittedName>
</protein>